<gene>
    <name evidence="1" type="ORF">HUJ06_014902</name>
</gene>
<evidence type="ECO:0000313" key="1">
    <source>
        <dbReference type="EMBL" id="DAD40579.1"/>
    </source>
</evidence>
<organism evidence="1 2">
    <name type="scientific">Nelumbo nucifera</name>
    <name type="common">Sacred lotus</name>
    <dbReference type="NCBI Taxonomy" id="4432"/>
    <lineage>
        <taxon>Eukaryota</taxon>
        <taxon>Viridiplantae</taxon>
        <taxon>Streptophyta</taxon>
        <taxon>Embryophyta</taxon>
        <taxon>Tracheophyta</taxon>
        <taxon>Spermatophyta</taxon>
        <taxon>Magnoliopsida</taxon>
        <taxon>Proteales</taxon>
        <taxon>Nelumbonaceae</taxon>
        <taxon>Nelumbo</taxon>
    </lineage>
</organism>
<evidence type="ECO:0000313" key="2">
    <source>
        <dbReference type="Proteomes" id="UP000607653"/>
    </source>
</evidence>
<dbReference type="EMBL" id="DUZY01000005">
    <property type="protein sequence ID" value="DAD40579.1"/>
    <property type="molecule type" value="Genomic_DNA"/>
</dbReference>
<protein>
    <submittedName>
        <fullName evidence="1">Uncharacterized protein</fullName>
    </submittedName>
</protein>
<dbReference type="Proteomes" id="UP000607653">
    <property type="component" value="Unassembled WGS sequence"/>
</dbReference>
<keyword evidence="2" id="KW-1185">Reference proteome</keyword>
<comment type="caution">
    <text evidence="1">The sequence shown here is derived from an EMBL/GenBank/DDBJ whole genome shotgun (WGS) entry which is preliminary data.</text>
</comment>
<proteinExistence type="predicted"/>
<reference evidence="1 2" key="1">
    <citation type="journal article" date="2020" name="Mol. Biol. Evol.">
        <title>Distinct Expression and Methylation Patterns for Genes with Different Fates following a Single Whole-Genome Duplication in Flowering Plants.</title>
        <authorList>
            <person name="Shi T."/>
            <person name="Rahmani R.S."/>
            <person name="Gugger P.F."/>
            <person name="Wang M."/>
            <person name="Li H."/>
            <person name="Zhang Y."/>
            <person name="Li Z."/>
            <person name="Wang Q."/>
            <person name="Van de Peer Y."/>
            <person name="Marchal K."/>
            <person name="Chen J."/>
        </authorList>
    </citation>
    <scope>NUCLEOTIDE SEQUENCE [LARGE SCALE GENOMIC DNA]</scope>
    <source>
        <tissue evidence="1">Leaf</tissue>
    </source>
</reference>
<dbReference type="AlphaFoldDB" id="A0A822ZAV3"/>
<sequence length="35" mass="4201">MYNNGKSSNFLLTKWGEHPPPTILQPYIRNIFLFY</sequence>
<name>A0A822ZAV3_NELNU</name>
<accession>A0A822ZAV3</accession>